<keyword evidence="1" id="KW-0472">Membrane</keyword>
<reference evidence="2 3" key="1">
    <citation type="submission" date="2019-11" db="EMBL/GenBank/DDBJ databases">
        <authorList>
            <person name="Yuan L."/>
        </authorList>
    </citation>
    <scope>NUCLEOTIDE SEQUENCE [LARGE SCALE GENOMIC DNA]</scope>
    <source>
        <strain evidence="2 3">TRM43335</strain>
    </source>
</reference>
<dbReference type="EMBL" id="WIXO01000001">
    <property type="protein sequence ID" value="MTE21134.1"/>
    <property type="molecule type" value="Genomic_DNA"/>
</dbReference>
<protein>
    <submittedName>
        <fullName evidence="2">Uncharacterized protein</fullName>
    </submittedName>
</protein>
<name>A0A6G2BG03_9ACTN</name>
<evidence type="ECO:0000313" key="2">
    <source>
        <dbReference type="EMBL" id="MTE21134.1"/>
    </source>
</evidence>
<comment type="caution">
    <text evidence="2">The sequence shown here is derived from an EMBL/GenBank/DDBJ whole genome shotgun (WGS) entry which is preliminary data.</text>
</comment>
<keyword evidence="1" id="KW-1133">Transmembrane helix</keyword>
<accession>A0A6G2BG03</accession>
<dbReference type="RefSeq" id="WP_162466399.1">
    <property type="nucleotide sequence ID" value="NZ_WIXO01000001.1"/>
</dbReference>
<dbReference type="AlphaFoldDB" id="A0A6G2BG03"/>
<organism evidence="2 3">
    <name type="scientific">Streptomyces taklimakanensis</name>
    <dbReference type="NCBI Taxonomy" id="2569853"/>
    <lineage>
        <taxon>Bacteria</taxon>
        <taxon>Bacillati</taxon>
        <taxon>Actinomycetota</taxon>
        <taxon>Actinomycetes</taxon>
        <taxon>Kitasatosporales</taxon>
        <taxon>Streptomycetaceae</taxon>
        <taxon>Streptomyces</taxon>
    </lineage>
</organism>
<feature type="transmembrane region" description="Helical" evidence="1">
    <location>
        <begin position="16"/>
        <end position="35"/>
    </location>
</feature>
<dbReference type="Proteomes" id="UP000473014">
    <property type="component" value="Unassembled WGS sequence"/>
</dbReference>
<evidence type="ECO:0000256" key="1">
    <source>
        <dbReference type="SAM" id="Phobius"/>
    </source>
</evidence>
<evidence type="ECO:0000313" key="3">
    <source>
        <dbReference type="Proteomes" id="UP000473014"/>
    </source>
</evidence>
<gene>
    <name evidence="2" type="ORF">F0L17_18820</name>
</gene>
<keyword evidence="1" id="KW-0812">Transmembrane</keyword>
<proteinExistence type="predicted"/>
<keyword evidence="3" id="KW-1185">Reference proteome</keyword>
<sequence length="80" mass="8653">MNTLKKAKGFKKSRPGLYLSIGTSLFGIVGVAKQIQLARRETDTLKLLDAVVSGAAVLTNAAVLIRELRRLDIDDVLADD</sequence>